<evidence type="ECO:0000313" key="2">
    <source>
        <dbReference type="Proteomes" id="UP000484842"/>
    </source>
</evidence>
<sequence length="81" mass="8580">MPGGGEDREYVTLPQPPDEATLTALLDMPGGACLSLERGQDAAGRSRVVIAVAHPDPEVVARTRQNLLRACLARGVRAFVV</sequence>
<keyword evidence="2" id="KW-1185">Reference proteome</keyword>
<proteinExistence type="predicted"/>
<dbReference type="RefSeq" id="WP_152869438.1">
    <property type="nucleotide sequence ID" value="NZ_WBSL01000001.1"/>
</dbReference>
<dbReference type="AlphaFoldDB" id="A0A7X1NV60"/>
<protein>
    <submittedName>
        <fullName evidence="1">Uncharacterized protein</fullName>
    </submittedName>
</protein>
<name>A0A7X1NV60_9DEIO</name>
<dbReference type="EMBL" id="WBSL01000001">
    <property type="protein sequence ID" value="MPY66064.1"/>
    <property type="molecule type" value="Genomic_DNA"/>
</dbReference>
<reference evidence="1 2" key="1">
    <citation type="submission" date="2019-10" db="EMBL/GenBank/DDBJ databases">
        <title>Deinococcus sp. isolated from soil.</title>
        <authorList>
            <person name="Li Y."/>
            <person name="Wang J."/>
        </authorList>
    </citation>
    <scope>NUCLEOTIDE SEQUENCE [LARGE SCALE GENOMIC DNA]</scope>
    <source>
        <strain evidence="1 2">SDU3-2</strain>
    </source>
</reference>
<gene>
    <name evidence="1" type="ORF">F8S09_05050</name>
</gene>
<organism evidence="1 2">
    <name type="scientific">Deinococcus terrestris</name>
    <dbReference type="NCBI Taxonomy" id="2651870"/>
    <lineage>
        <taxon>Bacteria</taxon>
        <taxon>Thermotogati</taxon>
        <taxon>Deinococcota</taxon>
        <taxon>Deinococci</taxon>
        <taxon>Deinococcales</taxon>
        <taxon>Deinococcaceae</taxon>
        <taxon>Deinococcus</taxon>
    </lineage>
</organism>
<evidence type="ECO:0000313" key="1">
    <source>
        <dbReference type="EMBL" id="MPY66064.1"/>
    </source>
</evidence>
<dbReference type="Proteomes" id="UP000484842">
    <property type="component" value="Unassembled WGS sequence"/>
</dbReference>
<accession>A0A7X1NV60</accession>
<comment type="caution">
    <text evidence="1">The sequence shown here is derived from an EMBL/GenBank/DDBJ whole genome shotgun (WGS) entry which is preliminary data.</text>
</comment>